<dbReference type="CDD" id="cd04301">
    <property type="entry name" value="NAT_SF"/>
    <property type="match status" value="1"/>
</dbReference>
<dbReference type="PANTHER" id="PTHR43877:SF2">
    <property type="entry name" value="AMINOALKYLPHOSPHONATE N-ACETYLTRANSFERASE-RELATED"/>
    <property type="match status" value="1"/>
</dbReference>
<dbReference type="STRING" id="551995.SAMN05192574_106237"/>
<name>A0A1H8N4A3_9SPHI</name>
<evidence type="ECO:0000313" key="5">
    <source>
        <dbReference type="Proteomes" id="UP000198942"/>
    </source>
</evidence>
<dbReference type="InterPro" id="IPR000182">
    <property type="entry name" value="GNAT_dom"/>
</dbReference>
<organism evidence="4 5">
    <name type="scientific">Mucilaginibacter gossypiicola</name>
    <dbReference type="NCBI Taxonomy" id="551995"/>
    <lineage>
        <taxon>Bacteria</taxon>
        <taxon>Pseudomonadati</taxon>
        <taxon>Bacteroidota</taxon>
        <taxon>Sphingobacteriia</taxon>
        <taxon>Sphingobacteriales</taxon>
        <taxon>Sphingobacteriaceae</taxon>
        <taxon>Mucilaginibacter</taxon>
    </lineage>
</organism>
<dbReference type="GO" id="GO:0016747">
    <property type="term" value="F:acyltransferase activity, transferring groups other than amino-acyl groups"/>
    <property type="evidence" value="ECO:0007669"/>
    <property type="project" value="InterPro"/>
</dbReference>
<sequence>MKSSNLYIRPFNEADRDKLKEIYLLCRIQVFYWIDSLLFTLNDFDAHTRDEDIWVAECDGGVVGFMAVWSPDAFIHHLYIDAAHRGKGIGKALLALAKQTYPSPLSLKCLVKNEAALQFYRALGWDVAEEGSDALGDYFLMKSK</sequence>
<evidence type="ECO:0000256" key="1">
    <source>
        <dbReference type="ARBA" id="ARBA00022679"/>
    </source>
</evidence>
<dbReference type="PROSITE" id="PS51186">
    <property type="entry name" value="GNAT"/>
    <property type="match status" value="1"/>
</dbReference>
<evidence type="ECO:0000313" key="4">
    <source>
        <dbReference type="EMBL" id="SEO24392.1"/>
    </source>
</evidence>
<dbReference type="GO" id="GO:0005840">
    <property type="term" value="C:ribosome"/>
    <property type="evidence" value="ECO:0007669"/>
    <property type="project" value="UniProtKB-KW"/>
</dbReference>
<reference evidence="5" key="1">
    <citation type="submission" date="2016-10" db="EMBL/GenBank/DDBJ databases">
        <authorList>
            <person name="Varghese N."/>
            <person name="Submissions S."/>
        </authorList>
    </citation>
    <scope>NUCLEOTIDE SEQUENCE [LARGE SCALE GENOMIC DNA]</scope>
    <source>
        <strain evidence="5">Gh-48</strain>
    </source>
</reference>
<dbReference type="EMBL" id="FOCL01000006">
    <property type="protein sequence ID" value="SEO24392.1"/>
    <property type="molecule type" value="Genomic_DNA"/>
</dbReference>
<evidence type="ECO:0000256" key="2">
    <source>
        <dbReference type="ARBA" id="ARBA00023315"/>
    </source>
</evidence>
<dbReference type="Pfam" id="PF00583">
    <property type="entry name" value="Acetyltransf_1"/>
    <property type="match status" value="1"/>
</dbReference>
<dbReference type="PANTHER" id="PTHR43877">
    <property type="entry name" value="AMINOALKYLPHOSPHONATE N-ACETYLTRANSFERASE-RELATED-RELATED"/>
    <property type="match status" value="1"/>
</dbReference>
<feature type="domain" description="N-acetyltransferase" evidence="3">
    <location>
        <begin position="6"/>
        <end position="144"/>
    </location>
</feature>
<protein>
    <submittedName>
        <fullName evidence="4">Ribosomal protein S18 acetylase RimI</fullName>
    </submittedName>
</protein>
<dbReference type="AlphaFoldDB" id="A0A1H8N4A3"/>
<gene>
    <name evidence="4" type="ORF">SAMN05192574_106237</name>
</gene>
<keyword evidence="4" id="KW-0687">Ribonucleoprotein</keyword>
<dbReference type="RefSeq" id="WP_167668049.1">
    <property type="nucleotide sequence ID" value="NZ_FOCL01000006.1"/>
</dbReference>
<dbReference type="InterPro" id="IPR050832">
    <property type="entry name" value="Bact_Acetyltransf"/>
</dbReference>
<evidence type="ECO:0000259" key="3">
    <source>
        <dbReference type="PROSITE" id="PS51186"/>
    </source>
</evidence>
<dbReference type="Proteomes" id="UP000198942">
    <property type="component" value="Unassembled WGS sequence"/>
</dbReference>
<keyword evidence="4" id="KW-0689">Ribosomal protein</keyword>
<dbReference type="Gene3D" id="3.40.630.30">
    <property type="match status" value="1"/>
</dbReference>
<accession>A0A1H8N4A3</accession>
<dbReference type="SUPFAM" id="SSF55729">
    <property type="entry name" value="Acyl-CoA N-acyltransferases (Nat)"/>
    <property type="match status" value="1"/>
</dbReference>
<keyword evidence="2" id="KW-0012">Acyltransferase</keyword>
<proteinExistence type="predicted"/>
<dbReference type="InterPro" id="IPR016181">
    <property type="entry name" value="Acyl_CoA_acyltransferase"/>
</dbReference>
<keyword evidence="1" id="KW-0808">Transferase</keyword>
<keyword evidence="5" id="KW-1185">Reference proteome</keyword>